<dbReference type="PANTHER" id="PTHR12135">
    <property type="entry name" value="DNA REPAIR PROTEIN XP-C / RAD4"/>
    <property type="match status" value="1"/>
</dbReference>
<proteinExistence type="inferred from homology"/>
<comment type="caution">
    <text evidence="8">The sequence shown here is derived from an EMBL/GenBank/DDBJ whole genome shotgun (WGS) entry which is preliminary data.</text>
</comment>
<dbReference type="Gene3D" id="3.30.70.2460">
    <property type="entry name" value="Rad4, beta-hairpin domain BHD3"/>
    <property type="match status" value="1"/>
</dbReference>
<evidence type="ECO:0000256" key="2">
    <source>
        <dbReference type="ARBA" id="ARBA00009525"/>
    </source>
</evidence>
<evidence type="ECO:0000259" key="7">
    <source>
        <dbReference type="SMART" id="SM01032"/>
    </source>
</evidence>
<dbReference type="GO" id="GO:0000111">
    <property type="term" value="C:nucleotide-excision repair factor 2 complex"/>
    <property type="evidence" value="ECO:0007669"/>
    <property type="project" value="TreeGrafter"/>
</dbReference>
<evidence type="ECO:0000256" key="1">
    <source>
        <dbReference type="ARBA" id="ARBA00004123"/>
    </source>
</evidence>
<dbReference type="Pfam" id="PF10405">
    <property type="entry name" value="BHD_3"/>
    <property type="match status" value="1"/>
</dbReference>
<gene>
    <name evidence="8" type="ORF">VNO78_31475</name>
</gene>
<dbReference type="GO" id="GO:0003684">
    <property type="term" value="F:damaged DNA binding"/>
    <property type="evidence" value="ECO:0007669"/>
    <property type="project" value="InterPro"/>
</dbReference>
<dbReference type="EMBL" id="JAYMYS010000008">
    <property type="protein sequence ID" value="KAK7385681.1"/>
    <property type="molecule type" value="Genomic_DNA"/>
</dbReference>
<evidence type="ECO:0000256" key="4">
    <source>
        <dbReference type="ARBA" id="ARBA00023204"/>
    </source>
</evidence>
<keyword evidence="3" id="KW-0227">DNA damage</keyword>
<dbReference type="PANTHER" id="PTHR12135:SF0">
    <property type="entry name" value="DNA REPAIR PROTEIN COMPLEMENTING XP-C CELLS"/>
    <property type="match status" value="1"/>
</dbReference>
<protein>
    <recommendedName>
        <fullName evidence="7">Rad4 beta-hairpin domain-containing protein</fullName>
    </recommendedName>
</protein>
<dbReference type="GO" id="GO:0003697">
    <property type="term" value="F:single-stranded DNA binding"/>
    <property type="evidence" value="ECO:0007669"/>
    <property type="project" value="TreeGrafter"/>
</dbReference>
<dbReference type="GO" id="GO:0006289">
    <property type="term" value="P:nucleotide-excision repair"/>
    <property type="evidence" value="ECO:0007669"/>
    <property type="project" value="InterPro"/>
</dbReference>
<comment type="subcellular location">
    <subcellularLocation>
        <location evidence="1">Nucleus</location>
    </subcellularLocation>
</comment>
<keyword evidence="4" id="KW-0234">DNA repair</keyword>
<dbReference type="FunFam" id="3.30.70.2460:FF:000001">
    <property type="entry name" value="DNA repair protein Rad4 family"/>
    <property type="match status" value="1"/>
</dbReference>
<feature type="domain" description="Rad4 beta-hairpin" evidence="7">
    <location>
        <begin position="25"/>
        <end position="79"/>
    </location>
</feature>
<keyword evidence="5" id="KW-0539">Nucleus</keyword>
<keyword evidence="6" id="KW-0175">Coiled coil</keyword>
<dbReference type="InterPro" id="IPR018328">
    <property type="entry name" value="Rad4_beta-hairpin_dom3"/>
</dbReference>
<dbReference type="Proteomes" id="UP001386955">
    <property type="component" value="Unassembled WGS sequence"/>
</dbReference>
<evidence type="ECO:0000313" key="9">
    <source>
        <dbReference type="Proteomes" id="UP001386955"/>
    </source>
</evidence>
<dbReference type="GO" id="GO:0006298">
    <property type="term" value="P:mismatch repair"/>
    <property type="evidence" value="ECO:0007669"/>
    <property type="project" value="TreeGrafter"/>
</dbReference>
<dbReference type="GO" id="GO:0071942">
    <property type="term" value="C:XPC complex"/>
    <property type="evidence" value="ECO:0007669"/>
    <property type="project" value="TreeGrafter"/>
</dbReference>
<sequence>MCCKCLYQHYGLDPACQALEHSLRTVHLRFPKAFSIAKRLEIDYAPAMVGFEFKNGRSYPVFDGIVVCAEFKDVLLEAYAEEEERRQAEEKKRDETQALGRWYQLLSSIVTRQRLNNRYINNTLSSEMPTGGLCINYDESSASLSDRYEHNYMRIRFLVFDLN</sequence>
<name>A0AAN9X8J1_PSOTE</name>
<evidence type="ECO:0000313" key="8">
    <source>
        <dbReference type="EMBL" id="KAK7385681.1"/>
    </source>
</evidence>
<dbReference type="SMART" id="SM01032">
    <property type="entry name" value="BHD_3"/>
    <property type="match status" value="1"/>
</dbReference>
<evidence type="ECO:0000256" key="6">
    <source>
        <dbReference type="SAM" id="Coils"/>
    </source>
</evidence>
<dbReference type="AlphaFoldDB" id="A0AAN9X8J1"/>
<reference evidence="8 9" key="1">
    <citation type="submission" date="2024-01" db="EMBL/GenBank/DDBJ databases">
        <title>The genomes of 5 underutilized Papilionoideae crops provide insights into root nodulation and disease resistanc.</title>
        <authorList>
            <person name="Jiang F."/>
        </authorList>
    </citation>
    <scope>NUCLEOTIDE SEQUENCE [LARGE SCALE GENOMIC DNA]</scope>
    <source>
        <strain evidence="8">DUOXIRENSHENG_FW03</strain>
        <tissue evidence="8">Leaves</tissue>
    </source>
</reference>
<dbReference type="GO" id="GO:0005737">
    <property type="term" value="C:cytoplasm"/>
    <property type="evidence" value="ECO:0007669"/>
    <property type="project" value="TreeGrafter"/>
</dbReference>
<feature type="coiled-coil region" evidence="6">
    <location>
        <begin position="72"/>
        <end position="99"/>
    </location>
</feature>
<dbReference type="InterPro" id="IPR042488">
    <property type="entry name" value="Rad4_BHD3_sf"/>
</dbReference>
<accession>A0AAN9X8J1</accession>
<evidence type="ECO:0000256" key="5">
    <source>
        <dbReference type="ARBA" id="ARBA00023242"/>
    </source>
</evidence>
<comment type="similarity">
    <text evidence="2">Belongs to the XPC family.</text>
</comment>
<dbReference type="InterPro" id="IPR004583">
    <property type="entry name" value="DNA_repair_Rad4"/>
</dbReference>
<keyword evidence="9" id="KW-1185">Reference proteome</keyword>
<evidence type="ECO:0000256" key="3">
    <source>
        <dbReference type="ARBA" id="ARBA00022763"/>
    </source>
</evidence>
<organism evidence="8 9">
    <name type="scientific">Psophocarpus tetragonolobus</name>
    <name type="common">Winged bean</name>
    <name type="synonym">Dolichos tetragonolobus</name>
    <dbReference type="NCBI Taxonomy" id="3891"/>
    <lineage>
        <taxon>Eukaryota</taxon>
        <taxon>Viridiplantae</taxon>
        <taxon>Streptophyta</taxon>
        <taxon>Embryophyta</taxon>
        <taxon>Tracheophyta</taxon>
        <taxon>Spermatophyta</taxon>
        <taxon>Magnoliopsida</taxon>
        <taxon>eudicotyledons</taxon>
        <taxon>Gunneridae</taxon>
        <taxon>Pentapetalae</taxon>
        <taxon>rosids</taxon>
        <taxon>fabids</taxon>
        <taxon>Fabales</taxon>
        <taxon>Fabaceae</taxon>
        <taxon>Papilionoideae</taxon>
        <taxon>50 kb inversion clade</taxon>
        <taxon>NPAAA clade</taxon>
        <taxon>indigoferoid/millettioid clade</taxon>
        <taxon>Phaseoleae</taxon>
        <taxon>Psophocarpus</taxon>
    </lineage>
</organism>